<evidence type="ECO:0000313" key="2">
    <source>
        <dbReference type="Proteomes" id="UP001231197"/>
    </source>
</evidence>
<name>A0ABT7ZTY0_9FLAO</name>
<evidence type="ECO:0000313" key="1">
    <source>
        <dbReference type="EMBL" id="MDN3492427.1"/>
    </source>
</evidence>
<reference evidence="1 2" key="1">
    <citation type="journal article" date="2023" name="Int. J. Syst. Evol. Microbiol.">
        <title>Winogradskyella bathintestinalis sp. nov., isolated from the intestine of the deep-sea loosejaw dragonfish, Malacosteus niger.</title>
        <authorList>
            <person name="Uniacke-Lowe S."/>
            <person name="Johnson C.N."/>
            <person name="Stanton C."/>
            <person name="Hill C."/>
            <person name="Ross P."/>
        </authorList>
    </citation>
    <scope>NUCLEOTIDE SEQUENCE [LARGE SCALE GENOMIC DNA]</scope>
    <source>
        <strain evidence="1 2">APC 3343</strain>
    </source>
</reference>
<proteinExistence type="predicted"/>
<evidence type="ECO:0008006" key="3">
    <source>
        <dbReference type="Google" id="ProtNLM"/>
    </source>
</evidence>
<organism evidence="1 2">
    <name type="scientific">Winogradskyella bathintestinalis</name>
    <dbReference type="NCBI Taxonomy" id="3035208"/>
    <lineage>
        <taxon>Bacteria</taxon>
        <taxon>Pseudomonadati</taxon>
        <taxon>Bacteroidota</taxon>
        <taxon>Flavobacteriia</taxon>
        <taxon>Flavobacteriales</taxon>
        <taxon>Flavobacteriaceae</taxon>
        <taxon>Winogradskyella</taxon>
    </lineage>
</organism>
<keyword evidence="2" id="KW-1185">Reference proteome</keyword>
<accession>A0ABT7ZTY0</accession>
<gene>
    <name evidence="1" type="ORF">QMA06_06825</name>
</gene>
<sequence>MNRFFIKCILFLLPIIGLLSCDIFSPIDAFTHRPWEALLFGSNKSMYYYPNQNLTKQSVGDLCHHTEFAIKKNEKWITDKLGYRNNTFIKSPEVLIIGDSFIVGSSITQDSTITNVLANEFNRKVYNIAPANFEDFIDLLNSGVIEKPKIVIYALNEKGVPSPIKMANKKRVIKDVSSFSVFKDKVKRLYSLKYLKSRLFGKHGQGVPGMLDSSMFFLNGKEQKYPYDQVINVASTIQSYKAYSESIDIDFIFLPLPIKETVYYDKIPLHTQPDYLLQLDSILHREKVKTINTLELFNNYRNSNSDLIYHLDDTHWNARGVELVTEKIVKIVQINKQ</sequence>
<dbReference type="Proteomes" id="UP001231197">
    <property type="component" value="Unassembled WGS sequence"/>
</dbReference>
<protein>
    <recommendedName>
        <fullName evidence="3">AlgX/AlgJ SGNH hydrolase-like domain-containing protein</fullName>
    </recommendedName>
</protein>
<dbReference type="RefSeq" id="WP_290206121.1">
    <property type="nucleotide sequence ID" value="NZ_JASDDK010000002.1"/>
</dbReference>
<comment type="caution">
    <text evidence="1">The sequence shown here is derived from an EMBL/GenBank/DDBJ whole genome shotgun (WGS) entry which is preliminary data.</text>
</comment>
<dbReference type="SUPFAM" id="SSF52266">
    <property type="entry name" value="SGNH hydrolase"/>
    <property type="match status" value="1"/>
</dbReference>
<dbReference type="EMBL" id="JASDDK010000002">
    <property type="protein sequence ID" value="MDN3492427.1"/>
    <property type="molecule type" value="Genomic_DNA"/>
</dbReference>
<dbReference type="PROSITE" id="PS51257">
    <property type="entry name" value="PROKAR_LIPOPROTEIN"/>
    <property type="match status" value="1"/>
</dbReference>